<organism evidence="1 2">
    <name type="scientific">Texcoconibacillus texcoconensis</name>
    <dbReference type="NCBI Taxonomy" id="1095777"/>
    <lineage>
        <taxon>Bacteria</taxon>
        <taxon>Bacillati</taxon>
        <taxon>Bacillota</taxon>
        <taxon>Bacilli</taxon>
        <taxon>Bacillales</taxon>
        <taxon>Bacillaceae</taxon>
        <taxon>Texcoconibacillus</taxon>
    </lineage>
</organism>
<reference evidence="1 2" key="1">
    <citation type="submission" date="2020-08" db="EMBL/GenBank/DDBJ databases">
        <title>Genomic Encyclopedia of Type Strains, Phase IV (KMG-IV): sequencing the most valuable type-strain genomes for metagenomic binning, comparative biology and taxonomic classification.</title>
        <authorList>
            <person name="Goeker M."/>
        </authorList>
    </citation>
    <scope>NUCLEOTIDE SEQUENCE [LARGE SCALE GENOMIC DNA]</scope>
    <source>
        <strain evidence="1 2">DSM 24696</strain>
    </source>
</reference>
<name>A0A840QN40_9BACI</name>
<accession>A0A840QN40</accession>
<dbReference type="EMBL" id="JACHHB010000003">
    <property type="protein sequence ID" value="MBB5172751.1"/>
    <property type="molecule type" value="Genomic_DNA"/>
</dbReference>
<dbReference type="Pfam" id="PF11167">
    <property type="entry name" value="DUF2953"/>
    <property type="match status" value="1"/>
</dbReference>
<dbReference type="Proteomes" id="UP000551878">
    <property type="component" value="Unassembled WGS sequence"/>
</dbReference>
<dbReference type="InterPro" id="IPR021338">
    <property type="entry name" value="DUF2953"/>
</dbReference>
<protein>
    <recommendedName>
        <fullName evidence="3">DUF2953 domain-containing protein</fullName>
    </recommendedName>
</protein>
<dbReference type="AlphaFoldDB" id="A0A840QN40"/>
<keyword evidence="2" id="KW-1185">Reference proteome</keyword>
<sequence>MWFTIWLVIGLILFLFLIVSISKLTIHMSYEHRGDDDQLTIRFRMWYGLIRYSISVPVLTIDEETASLNFKEETDSQVGHSEKEKKLSWRRILYDLRQFERFLKHVHGFYKITRRFLRKMTVKHFSWETAVGLDDAALTAQFSGLLWSIKGNIFGLMAHYMRVKSNPTLSVNPIYQGFVSKTRLSCMLSFRIGYAMIAGLQVLLHGRRWFLNKKKSQGLNEGGMKHV</sequence>
<comment type="caution">
    <text evidence="1">The sequence shown here is derived from an EMBL/GenBank/DDBJ whole genome shotgun (WGS) entry which is preliminary data.</text>
</comment>
<evidence type="ECO:0000313" key="1">
    <source>
        <dbReference type="EMBL" id="MBB5172751.1"/>
    </source>
</evidence>
<proteinExistence type="predicted"/>
<gene>
    <name evidence="1" type="ORF">HNQ41_000895</name>
</gene>
<evidence type="ECO:0000313" key="2">
    <source>
        <dbReference type="Proteomes" id="UP000551878"/>
    </source>
</evidence>
<evidence type="ECO:0008006" key="3">
    <source>
        <dbReference type="Google" id="ProtNLM"/>
    </source>
</evidence>
<dbReference type="RefSeq" id="WP_184663210.1">
    <property type="nucleotide sequence ID" value="NZ_JACHHB010000003.1"/>
</dbReference>